<dbReference type="PANTHER" id="PTHR47947">
    <property type="entry name" value="CYTOCHROME P450 82C3-RELATED"/>
    <property type="match status" value="1"/>
</dbReference>
<evidence type="ECO:0000256" key="2">
    <source>
        <dbReference type="ARBA" id="ARBA00022723"/>
    </source>
</evidence>
<protein>
    <recommendedName>
        <fullName evidence="9">Cytochrome P450</fullName>
    </recommendedName>
</protein>
<sequence>MYPAAPLLVPHESSEECTVGGYHVPRGTIVLVNAWGIHNDPKIWEEPGKFKPERFQSLEEERKYGIMLLPFGVWRRGCPGEGFAMRIVGLALGSLIQCFEWKRIGKEMVDMSEGGGITMPKAQPLLAMCRPRSTMLNFLSQF</sequence>
<dbReference type="SUPFAM" id="SSF48264">
    <property type="entry name" value="Cytochrome P450"/>
    <property type="match status" value="1"/>
</dbReference>
<dbReference type="GO" id="GO:0020037">
    <property type="term" value="F:heme binding"/>
    <property type="evidence" value="ECO:0007669"/>
    <property type="project" value="InterPro"/>
</dbReference>
<name>A0A5N6RL07_9ROSI</name>
<evidence type="ECO:0000313" key="7">
    <source>
        <dbReference type="EMBL" id="KAE8100101.1"/>
    </source>
</evidence>
<evidence type="ECO:0000313" key="8">
    <source>
        <dbReference type="Proteomes" id="UP000327013"/>
    </source>
</evidence>
<dbReference type="EMBL" id="CM017327">
    <property type="protein sequence ID" value="KAE8100101.1"/>
    <property type="molecule type" value="Genomic_DNA"/>
</dbReference>
<evidence type="ECO:0000256" key="1">
    <source>
        <dbReference type="ARBA" id="ARBA00022617"/>
    </source>
</evidence>
<evidence type="ECO:0008006" key="9">
    <source>
        <dbReference type="Google" id="ProtNLM"/>
    </source>
</evidence>
<keyword evidence="2 6" id="KW-0479">Metal-binding</keyword>
<keyword evidence="3" id="KW-0560">Oxidoreductase</keyword>
<keyword evidence="8" id="KW-1185">Reference proteome</keyword>
<dbReference type="GO" id="GO:0004497">
    <property type="term" value="F:monooxygenase activity"/>
    <property type="evidence" value="ECO:0007669"/>
    <property type="project" value="UniProtKB-KW"/>
</dbReference>
<keyword evidence="4 6" id="KW-0408">Iron</keyword>
<dbReference type="GO" id="GO:0016705">
    <property type="term" value="F:oxidoreductase activity, acting on paired donors, with incorporation or reduction of molecular oxygen"/>
    <property type="evidence" value="ECO:0007669"/>
    <property type="project" value="InterPro"/>
</dbReference>
<evidence type="ECO:0000256" key="6">
    <source>
        <dbReference type="PIRSR" id="PIRSR602401-1"/>
    </source>
</evidence>
<evidence type="ECO:0000256" key="5">
    <source>
        <dbReference type="ARBA" id="ARBA00023033"/>
    </source>
</evidence>
<dbReference type="Gene3D" id="1.10.630.10">
    <property type="entry name" value="Cytochrome P450"/>
    <property type="match status" value="1"/>
</dbReference>
<dbReference type="GO" id="GO:0005506">
    <property type="term" value="F:iron ion binding"/>
    <property type="evidence" value="ECO:0007669"/>
    <property type="project" value="InterPro"/>
</dbReference>
<dbReference type="AlphaFoldDB" id="A0A5N6RL07"/>
<gene>
    <name evidence="7" type="ORF">FH972_018028</name>
</gene>
<evidence type="ECO:0000256" key="3">
    <source>
        <dbReference type="ARBA" id="ARBA00023002"/>
    </source>
</evidence>
<proteinExistence type="predicted"/>
<dbReference type="Pfam" id="PF00067">
    <property type="entry name" value="p450"/>
    <property type="match status" value="1"/>
</dbReference>
<keyword evidence="5" id="KW-0503">Monooxygenase</keyword>
<organism evidence="7 8">
    <name type="scientific">Carpinus fangiana</name>
    <dbReference type="NCBI Taxonomy" id="176857"/>
    <lineage>
        <taxon>Eukaryota</taxon>
        <taxon>Viridiplantae</taxon>
        <taxon>Streptophyta</taxon>
        <taxon>Embryophyta</taxon>
        <taxon>Tracheophyta</taxon>
        <taxon>Spermatophyta</taxon>
        <taxon>Magnoliopsida</taxon>
        <taxon>eudicotyledons</taxon>
        <taxon>Gunneridae</taxon>
        <taxon>Pentapetalae</taxon>
        <taxon>rosids</taxon>
        <taxon>fabids</taxon>
        <taxon>Fagales</taxon>
        <taxon>Betulaceae</taxon>
        <taxon>Carpinus</taxon>
    </lineage>
</organism>
<comment type="cofactor">
    <cofactor evidence="6">
        <name>heme</name>
        <dbReference type="ChEBI" id="CHEBI:30413"/>
    </cofactor>
</comment>
<dbReference type="InterPro" id="IPR001128">
    <property type="entry name" value="Cyt_P450"/>
</dbReference>
<dbReference type="OrthoDB" id="2789670at2759"/>
<reference evidence="7 8" key="1">
    <citation type="submission" date="2019-06" db="EMBL/GenBank/DDBJ databases">
        <title>A chromosomal-level reference genome of Carpinus fangiana (Coryloideae, Betulaceae).</title>
        <authorList>
            <person name="Yang X."/>
            <person name="Wang Z."/>
            <person name="Zhang L."/>
            <person name="Hao G."/>
            <person name="Liu J."/>
            <person name="Yang Y."/>
        </authorList>
    </citation>
    <scope>NUCLEOTIDE SEQUENCE [LARGE SCALE GENOMIC DNA]</scope>
    <source>
        <strain evidence="7">Cfa_2016G</strain>
        <tissue evidence="7">Leaf</tissue>
    </source>
</reference>
<keyword evidence="1 6" id="KW-0349">Heme</keyword>
<dbReference type="Proteomes" id="UP000327013">
    <property type="component" value="Chromosome 7"/>
</dbReference>
<dbReference type="PANTHER" id="PTHR47947:SF3">
    <property type="entry name" value="CYTOCHROME P450 81D1-LIKE"/>
    <property type="match status" value="1"/>
</dbReference>
<dbReference type="InterPro" id="IPR050651">
    <property type="entry name" value="Plant_Cytochrome_P450_Monoox"/>
</dbReference>
<feature type="binding site" description="axial binding residue" evidence="6">
    <location>
        <position position="78"/>
    </location>
    <ligand>
        <name>heme</name>
        <dbReference type="ChEBI" id="CHEBI:30413"/>
    </ligand>
    <ligandPart>
        <name>Fe</name>
        <dbReference type="ChEBI" id="CHEBI:18248"/>
    </ligandPart>
</feature>
<accession>A0A5N6RL07</accession>
<evidence type="ECO:0000256" key="4">
    <source>
        <dbReference type="ARBA" id="ARBA00023004"/>
    </source>
</evidence>
<dbReference type="InterPro" id="IPR036396">
    <property type="entry name" value="Cyt_P450_sf"/>
</dbReference>
<dbReference type="PRINTS" id="PR00463">
    <property type="entry name" value="EP450I"/>
</dbReference>
<dbReference type="InterPro" id="IPR002401">
    <property type="entry name" value="Cyt_P450_E_grp-I"/>
</dbReference>